<dbReference type="Proteomes" id="UP001055115">
    <property type="component" value="Unassembled WGS sequence"/>
</dbReference>
<comment type="caution">
    <text evidence="1">The sequence shown here is derived from an EMBL/GenBank/DDBJ whole genome shotgun (WGS) entry which is preliminary data.</text>
</comment>
<dbReference type="GeneID" id="73324532"/>
<dbReference type="RefSeq" id="XP_049125899.1">
    <property type="nucleotide sequence ID" value="XM_049269942.1"/>
</dbReference>
<proteinExistence type="predicted"/>
<keyword evidence="2" id="KW-1185">Reference proteome</keyword>
<accession>A0AA37P7E9</accession>
<evidence type="ECO:0000313" key="1">
    <source>
        <dbReference type="EMBL" id="GKT43549.1"/>
    </source>
</evidence>
<reference evidence="1 2" key="1">
    <citation type="submission" date="2022-03" db="EMBL/GenBank/DDBJ databases">
        <title>Genome data of Colletotrichum spp.</title>
        <authorList>
            <person name="Utami Y.D."/>
            <person name="Hiruma K."/>
        </authorList>
    </citation>
    <scope>NUCLEOTIDE SEQUENCE [LARGE SCALE GENOMIC DNA]</scope>
    <source>
        <strain evidence="1 2">MAFF 239500</strain>
    </source>
</reference>
<dbReference type="EMBL" id="BQXU01000007">
    <property type="protein sequence ID" value="GKT43549.1"/>
    <property type="molecule type" value="Genomic_DNA"/>
</dbReference>
<name>A0AA37P7E9_9PEZI</name>
<evidence type="ECO:0000313" key="2">
    <source>
        <dbReference type="Proteomes" id="UP001055115"/>
    </source>
</evidence>
<dbReference type="AlphaFoldDB" id="A0AA37P7E9"/>
<organism evidence="1 2">
    <name type="scientific">Colletotrichum spaethianum</name>
    <dbReference type="NCBI Taxonomy" id="700344"/>
    <lineage>
        <taxon>Eukaryota</taxon>
        <taxon>Fungi</taxon>
        <taxon>Dikarya</taxon>
        <taxon>Ascomycota</taxon>
        <taxon>Pezizomycotina</taxon>
        <taxon>Sordariomycetes</taxon>
        <taxon>Hypocreomycetidae</taxon>
        <taxon>Glomerellales</taxon>
        <taxon>Glomerellaceae</taxon>
        <taxon>Colletotrichum</taxon>
        <taxon>Colletotrichum spaethianum species complex</taxon>
    </lineage>
</organism>
<protein>
    <submittedName>
        <fullName evidence="1">Uncharacterized protein</fullName>
    </submittedName>
</protein>
<sequence>MIGKGDCIEGLVEGGVRGLPLSVEELRGRSDDELAVRNVDVEAAETLLAAVEGRGCCRPTGEPGAVELPPFLRSRCWLCLSINLQSALGEAVGKGGLW</sequence>
<gene>
    <name evidence="1" type="ORF">ColSpa_03730</name>
</gene>